<feature type="region of interest" description="Disordered" evidence="1">
    <location>
        <begin position="402"/>
        <end position="425"/>
    </location>
</feature>
<sequence length="443" mass="48214">MATKRAEDREGSLVVVGHTLAVSDGFSASPHDNMASTQEKASTFSKTSQANAVGFKATSGAVKVYIRRFSIRSFVRKQPTPVLSPPVEQDERNRYFSAGSIIKQKAHISKDDKRARRSALAVRSLIIGPTIAEPRLTTALAKPQLNQIKSHLMKPGLANKIIAHLRRLPAMHEPSETIAFAFNTPIHAVCLEHSDHEEHLLHFAKLSQPDRPRALLDANLSMVTVASAPIDALANMFNDMHVINLITSPDLGLGQPGDGNGLLAGALPTAETVMEGMKQITPQLMALGYATGKAFTPDHSGIHPPTDRISVLTYWWGLEIILPPPSLQFLDNAQSISGAVINFLTALSLINNGVREILPFVRYIAQFIDFEFDAIRKKDEGRGVVCAATWIMPAAMVPRPWDFPDPPNQNKSQEPAAQSAKKVTPSTPIYSIVDIAASPQANK</sequence>
<dbReference type="EMBL" id="JAFIQS010000002">
    <property type="protein sequence ID" value="KAG5172831.1"/>
    <property type="molecule type" value="Genomic_DNA"/>
</dbReference>
<dbReference type="AlphaFoldDB" id="A0A8H7Y7M7"/>
<accession>A0A8H7Y7M7</accession>
<comment type="caution">
    <text evidence="2">The sequence shown here is derived from an EMBL/GenBank/DDBJ whole genome shotgun (WGS) entry which is preliminary data.</text>
</comment>
<reference evidence="2" key="1">
    <citation type="submission" date="2021-02" db="EMBL/GenBank/DDBJ databases">
        <title>Psilocybe cubensis genome.</title>
        <authorList>
            <person name="Mckernan K.J."/>
            <person name="Crawford S."/>
            <person name="Trippe A."/>
            <person name="Kane L.T."/>
            <person name="Mclaughlin S."/>
        </authorList>
    </citation>
    <scope>NUCLEOTIDE SEQUENCE [LARGE SCALE GENOMIC DNA]</scope>
    <source>
        <strain evidence="2">MGC-MH-2018</strain>
    </source>
</reference>
<name>A0A8H7Y7M7_PSICU</name>
<evidence type="ECO:0000313" key="2">
    <source>
        <dbReference type="EMBL" id="KAG5172831.1"/>
    </source>
</evidence>
<organism evidence="2">
    <name type="scientific">Psilocybe cubensis</name>
    <name type="common">Psychedelic mushroom</name>
    <name type="synonym">Stropharia cubensis</name>
    <dbReference type="NCBI Taxonomy" id="181762"/>
    <lineage>
        <taxon>Eukaryota</taxon>
        <taxon>Fungi</taxon>
        <taxon>Dikarya</taxon>
        <taxon>Basidiomycota</taxon>
        <taxon>Agaricomycotina</taxon>
        <taxon>Agaricomycetes</taxon>
        <taxon>Agaricomycetidae</taxon>
        <taxon>Agaricales</taxon>
        <taxon>Agaricineae</taxon>
        <taxon>Strophariaceae</taxon>
        <taxon>Psilocybe</taxon>
    </lineage>
</organism>
<gene>
    <name evidence="2" type="ORF">JR316_002334</name>
</gene>
<proteinExistence type="predicted"/>
<protein>
    <submittedName>
        <fullName evidence="2">Uncharacterized protein</fullName>
    </submittedName>
</protein>
<evidence type="ECO:0000256" key="1">
    <source>
        <dbReference type="SAM" id="MobiDB-lite"/>
    </source>
</evidence>